<dbReference type="InterPro" id="IPR036424">
    <property type="entry name" value="UPP_synth-like_sf"/>
</dbReference>
<dbReference type="Gene3D" id="3.40.1180.10">
    <property type="entry name" value="Decaprenyl diphosphate synthase-like"/>
    <property type="match status" value="1"/>
</dbReference>
<evidence type="ECO:0000256" key="1">
    <source>
        <dbReference type="ARBA" id="ARBA00001946"/>
    </source>
</evidence>
<dbReference type="EMBL" id="JAINDJ010000003">
    <property type="protein sequence ID" value="KAG9453986.1"/>
    <property type="molecule type" value="Genomic_DNA"/>
</dbReference>
<keyword evidence="6" id="KW-1185">Reference proteome</keyword>
<dbReference type="PANTHER" id="PTHR10291:SF0">
    <property type="entry name" value="DEHYDRODOLICHYL DIPHOSPHATE SYNTHASE 2"/>
    <property type="match status" value="1"/>
</dbReference>
<dbReference type="Proteomes" id="UP000825729">
    <property type="component" value="Unassembled WGS sequence"/>
</dbReference>
<dbReference type="GO" id="GO:0045547">
    <property type="term" value="F:ditrans,polycis-polyprenyl diphosphate synthase [(2E,6E)-farnesyl diphosphate specific] activity"/>
    <property type="evidence" value="ECO:0007669"/>
    <property type="project" value="TreeGrafter"/>
</dbReference>
<comment type="cofactor">
    <cofactor evidence="1">
        <name>Mg(2+)</name>
        <dbReference type="ChEBI" id="CHEBI:18420"/>
    </cofactor>
</comment>
<reference evidence="5 6" key="1">
    <citation type="submission" date="2021-07" db="EMBL/GenBank/DDBJ databases">
        <title>The Aristolochia fimbriata genome: insights into angiosperm evolution, floral development and chemical biosynthesis.</title>
        <authorList>
            <person name="Jiao Y."/>
        </authorList>
    </citation>
    <scope>NUCLEOTIDE SEQUENCE [LARGE SCALE GENOMIC DNA]</scope>
    <source>
        <strain evidence="5">IBCAS-2021</strain>
        <tissue evidence="5">Leaf</tissue>
    </source>
</reference>
<evidence type="ECO:0000313" key="5">
    <source>
        <dbReference type="EMBL" id="KAG9453986.1"/>
    </source>
</evidence>
<accession>A0AAV7F1B9</accession>
<feature type="region of interest" description="Disordered" evidence="4">
    <location>
        <begin position="41"/>
        <end position="86"/>
    </location>
</feature>
<dbReference type="PROSITE" id="PS01066">
    <property type="entry name" value="UPP_SYNTHASE"/>
    <property type="match status" value="1"/>
</dbReference>
<gene>
    <name evidence="5" type="ORF">H6P81_006890</name>
</gene>
<dbReference type="AlphaFoldDB" id="A0AAV7F1B9"/>
<dbReference type="PANTHER" id="PTHR10291">
    <property type="entry name" value="DEHYDRODOLICHYL DIPHOSPHATE SYNTHASE FAMILY MEMBER"/>
    <property type="match status" value="1"/>
</dbReference>
<evidence type="ECO:0000256" key="3">
    <source>
        <dbReference type="RuleBase" id="RU363018"/>
    </source>
</evidence>
<dbReference type="FunFam" id="3.40.1180.10:FF:000001">
    <property type="entry name" value="(2E,6E)-farnesyl-diphosphate-specific ditrans,polycis-undecaprenyl-diphosphate synthase"/>
    <property type="match status" value="1"/>
</dbReference>
<keyword evidence="2 3" id="KW-0808">Transferase</keyword>
<dbReference type="HAMAP" id="MF_01139">
    <property type="entry name" value="ISPT"/>
    <property type="match status" value="1"/>
</dbReference>
<dbReference type="GO" id="GO:0005737">
    <property type="term" value="C:cytoplasm"/>
    <property type="evidence" value="ECO:0007669"/>
    <property type="project" value="UniProtKB-ARBA"/>
</dbReference>
<protein>
    <recommendedName>
        <fullName evidence="3">Alkyl transferase</fullName>
        <ecNumber evidence="3">2.5.1.-</ecNumber>
    </recommendedName>
</protein>
<sequence>MSLQLATPCIHIDRHRKPKSLPSFSRLQGLAPCVAKWSFGPSRSRHKSRLCASSGVPAVAEKEEERDEERNGASDSGENQLPPGLRQDLMPKHVAVIMDGNSRWARARGLPTGAGHEAGVRSLKEMVKCCCKWGIKVLTVFAFSSENWYRSKGEVDFLMILLERVIQTEIEEFVREDLRLCLIGDITKLPTSLQRVAKEAQERTKNKKRLDVLVAVSYSGKDDIVQACRKVAQKVKDGELDPSDISDSIIDQELATNCTSSPHPDLLIRTSGEQRVSNFLLWQSAYTELYFSDTYWPDYKEDDFAEAIRWYQRRQRRFGGRLPEE</sequence>
<dbReference type="InterPro" id="IPR018520">
    <property type="entry name" value="UPP_synth-like_CS"/>
</dbReference>
<comment type="similarity">
    <text evidence="3">Belongs to the UPP synthase family.</text>
</comment>
<name>A0AAV7F1B9_ARIFI</name>
<organism evidence="5 6">
    <name type="scientific">Aristolochia fimbriata</name>
    <name type="common">White veined hardy Dutchman's pipe vine</name>
    <dbReference type="NCBI Taxonomy" id="158543"/>
    <lineage>
        <taxon>Eukaryota</taxon>
        <taxon>Viridiplantae</taxon>
        <taxon>Streptophyta</taxon>
        <taxon>Embryophyta</taxon>
        <taxon>Tracheophyta</taxon>
        <taxon>Spermatophyta</taxon>
        <taxon>Magnoliopsida</taxon>
        <taxon>Magnoliidae</taxon>
        <taxon>Piperales</taxon>
        <taxon>Aristolochiaceae</taxon>
        <taxon>Aristolochia</taxon>
    </lineage>
</organism>
<evidence type="ECO:0000256" key="4">
    <source>
        <dbReference type="SAM" id="MobiDB-lite"/>
    </source>
</evidence>
<dbReference type="InterPro" id="IPR001441">
    <property type="entry name" value="UPP_synth-like"/>
</dbReference>
<dbReference type="EC" id="2.5.1.-" evidence="3"/>
<dbReference type="Pfam" id="PF01255">
    <property type="entry name" value="Prenyltransf"/>
    <property type="match status" value="1"/>
</dbReference>
<feature type="compositionally biased region" description="Basic and acidic residues" evidence="4">
    <location>
        <begin position="60"/>
        <end position="72"/>
    </location>
</feature>
<dbReference type="NCBIfam" id="TIGR00055">
    <property type="entry name" value="uppS"/>
    <property type="match status" value="1"/>
</dbReference>
<dbReference type="GO" id="GO:0016094">
    <property type="term" value="P:polyprenol biosynthetic process"/>
    <property type="evidence" value="ECO:0007669"/>
    <property type="project" value="TreeGrafter"/>
</dbReference>
<evidence type="ECO:0000256" key="2">
    <source>
        <dbReference type="ARBA" id="ARBA00022679"/>
    </source>
</evidence>
<dbReference type="SUPFAM" id="SSF64005">
    <property type="entry name" value="Undecaprenyl diphosphate synthase"/>
    <property type="match status" value="1"/>
</dbReference>
<comment type="caution">
    <text evidence="5">The sequence shown here is derived from an EMBL/GenBank/DDBJ whole genome shotgun (WGS) entry which is preliminary data.</text>
</comment>
<dbReference type="CDD" id="cd00475">
    <property type="entry name" value="Cis_IPPS"/>
    <property type="match status" value="1"/>
</dbReference>
<proteinExistence type="inferred from homology"/>
<evidence type="ECO:0000313" key="6">
    <source>
        <dbReference type="Proteomes" id="UP000825729"/>
    </source>
</evidence>